<sequence length="166" mass="19253">MSNERSMIKGFNISRPSKPLPIYPSPFTLDLPPIYKPCHSIKSINRRLLSLRKGPLRPRKQERDRRSLFPPQPPLGVPPDHHLRPKVTPDHYLRLEVLPDHHLRPRVLSDHHLRPEVTPNHHLRPGVLSDHQLRPGVLPDHHEKPGLLPYHHLMLGAMPDFHLTTN</sequence>
<accession>A0ABD0U2V4</accession>
<organism evidence="2 3">
    <name type="scientific">Dendrobium thyrsiflorum</name>
    <name type="common">Pinecone-like raceme dendrobium</name>
    <name type="synonym">Orchid</name>
    <dbReference type="NCBI Taxonomy" id="117978"/>
    <lineage>
        <taxon>Eukaryota</taxon>
        <taxon>Viridiplantae</taxon>
        <taxon>Streptophyta</taxon>
        <taxon>Embryophyta</taxon>
        <taxon>Tracheophyta</taxon>
        <taxon>Spermatophyta</taxon>
        <taxon>Magnoliopsida</taxon>
        <taxon>Liliopsida</taxon>
        <taxon>Asparagales</taxon>
        <taxon>Orchidaceae</taxon>
        <taxon>Epidendroideae</taxon>
        <taxon>Malaxideae</taxon>
        <taxon>Dendrobiinae</taxon>
        <taxon>Dendrobium</taxon>
    </lineage>
</organism>
<feature type="region of interest" description="Disordered" evidence="1">
    <location>
        <begin position="112"/>
        <end position="140"/>
    </location>
</feature>
<proteinExistence type="predicted"/>
<name>A0ABD0U2V4_DENTH</name>
<dbReference type="EMBL" id="JANQDX010000018">
    <property type="protein sequence ID" value="KAL0906212.1"/>
    <property type="molecule type" value="Genomic_DNA"/>
</dbReference>
<reference evidence="2 3" key="1">
    <citation type="journal article" date="2024" name="Plant Biotechnol. J.">
        <title>Dendrobium thyrsiflorum genome and its molecular insights into genes involved in important horticultural traits.</title>
        <authorList>
            <person name="Chen B."/>
            <person name="Wang J.Y."/>
            <person name="Zheng P.J."/>
            <person name="Li K.L."/>
            <person name="Liang Y.M."/>
            <person name="Chen X.F."/>
            <person name="Zhang C."/>
            <person name="Zhao X."/>
            <person name="He X."/>
            <person name="Zhang G.Q."/>
            <person name="Liu Z.J."/>
            <person name="Xu Q."/>
        </authorList>
    </citation>
    <scope>NUCLEOTIDE SEQUENCE [LARGE SCALE GENOMIC DNA]</scope>
    <source>
        <strain evidence="2">GZMU011</strain>
    </source>
</reference>
<evidence type="ECO:0000256" key="1">
    <source>
        <dbReference type="SAM" id="MobiDB-lite"/>
    </source>
</evidence>
<comment type="caution">
    <text evidence="2">The sequence shown here is derived from an EMBL/GenBank/DDBJ whole genome shotgun (WGS) entry which is preliminary data.</text>
</comment>
<protein>
    <submittedName>
        <fullName evidence="2">Uncharacterized protein</fullName>
    </submittedName>
</protein>
<feature type="region of interest" description="Disordered" evidence="1">
    <location>
        <begin position="52"/>
        <end position="84"/>
    </location>
</feature>
<dbReference type="Proteomes" id="UP001552299">
    <property type="component" value="Unassembled WGS sequence"/>
</dbReference>
<evidence type="ECO:0000313" key="3">
    <source>
        <dbReference type="Proteomes" id="UP001552299"/>
    </source>
</evidence>
<dbReference type="AlphaFoldDB" id="A0ABD0U2V4"/>
<evidence type="ECO:0000313" key="2">
    <source>
        <dbReference type="EMBL" id="KAL0906212.1"/>
    </source>
</evidence>
<gene>
    <name evidence="2" type="ORF">M5K25_024686</name>
</gene>
<keyword evidence="3" id="KW-1185">Reference proteome</keyword>